<sequence>MIHVTTLRGEELVLNALFIETVKAEPDTIIHLYNGKTYIVSETKQQIIDRTIAFYASIGLVGTTGIRGEEEDE</sequence>
<dbReference type="Proteomes" id="UP001060325">
    <property type="component" value="Chromosome"/>
</dbReference>
<proteinExistence type="predicted"/>
<reference evidence="1" key="1">
    <citation type="submission" date="2022-07" db="EMBL/GenBank/DDBJ databases">
        <title>Complete genome of CX2.</title>
        <authorList>
            <person name="Cao G."/>
        </authorList>
    </citation>
    <scope>NUCLEOTIDE SEQUENCE</scope>
    <source>
        <strain evidence="1">CX2</strain>
    </source>
</reference>
<dbReference type="InterPro" id="IPR009384">
    <property type="entry name" value="SwrD-like"/>
</dbReference>
<dbReference type="EMBL" id="CP101462">
    <property type="protein sequence ID" value="UTT41789.1"/>
    <property type="molecule type" value="Genomic_DNA"/>
</dbReference>
<dbReference type="PANTHER" id="PTHR39185">
    <property type="entry name" value="SWARMING MOTILITY PROTEIN SWRD"/>
    <property type="match status" value="1"/>
</dbReference>
<dbReference type="RefSeq" id="WP_255176500.1">
    <property type="nucleotide sequence ID" value="NZ_CP101462.1"/>
</dbReference>
<accession>A0ABY5FKA1</accession>
<dbReference type="PANTHER" id="PTHR39185:SF1">
    <property type="entry name" value="SWARMING MOTILITY PROTEIN SWRD"/>
    <property type="match status" value="1"/>
</dbReference>
<protein>
    <submittedName>
        <fullName evidence="1">Flagellar FlbD family protein</fullName>
    </submittedName>
</protein>
<evidence type="ECO:0000313" key="1">
    <source>
        <dbReference type="EMBL" id="UTT41789.1"/>
    </source>
</evidence>
<name>A0ABY5FKA1_9BACL</name>
<dbReference type="Pfam" id="PF06289">
    <property type="entry name" value="FlbD"/>
    <property type="match status" value="1"/>
</dbReference>
<keyword evidence="1" id="KW-0969">Cilium</keyword>
<evidence type="ECO:0000313" key="2">
    <source>
        <dbReference type="Proteomes" id="UP001060325"/>
    </source>
</evidence>
<gene>
    <name evidence="1" type="ORF">NMQ00_09455</name>
</gene>
<keyword evidence="2" id="KW-1185">Reference proteome</keyword>
<organism evidence="1 2">
    <name type="scientific">Exiguobacterium aurantiacum</name>
    <dbReference type="NCBI Taxonomy" id="33987"/>
    <lineage>
        <taxon>Bacteria</taxon>
        <taxon>Bacillati</taxon>
        <taxon>Bacillota</taxon>
        <taxon>Bacilli</taxon>
        <taxon>Bacillales</taxon>
        <taxon>Bacillales Family XII. Incertae Sedis</taxon>
        <taxon>Exiguobacterium</taxon>
    </lineage>
</organism>
<keyword evidence="1" id="KW-0282">Flagellum</keyword>
<keyword evidence="1" id="KW-0966">Cell projection</keyword>